<dbReference type="SMART" id="SM00848">
    <property type="entry name" value="Inhibitor_I29"/>
    <property type="match status" value="1"/>
</dbReference>
<evidence type="ECO:0000256" key="7">
    <source>
        <dbReference type="ARBA" id="ARBA00023157"/>
    </source>
</evidence>
<dbReference type="EMBL" id="CATQJA010002011">
    <property type="protein sequence ID" value="CAJ0569344.1"/>
    <property type="molecule type" value="Genomic_DNA"/>
</dbReference>
<dbReference type="GO" id="GO:0006508">
    <property type="term" value="P:proteolysis"/>
    <property type="evidence" value="ECO:0007669"/>
    <property type="project" value="UniProtKB-KW"/>
</dbReference>
<dbReference type="FunFam" id="3.90.70.10:FF:000130">
    <property type="entry name" value="Cysteine proteinase 1"/>
    <property type="match status" value="1"/>
</dbReference>
<dbReference type="InterPro" id="IPR025661">
    <property type="entry name" value="Pept_asp_AS"/>
</dbReference>
<dbReference type="GO" id="GO:0004869">
    <property type="term" value="F:cysteine-type endopeptidase inhibitor activity"/>
    <property type="evidence" value="ECO:0007669"/>
    <property type="project" value="InterPro"/>
</dbReference>
<dbReference type="Gene3D" id="3.10.450.10">
    <property type="match status" value="1"/>
</dbReference>
<feature type="domain" description="Peptidase C1A papain C-terminal" evidence="11">
    <location>
        <begin position="269"/>
        <end position="481"/>
    </location>
</feature>
<dbReference type="PROSITE" id="PS00640">
    <property type="entry name" value="THIOL_PROTEASE_ASN"/>
    <property type="match status" value="1"/>
</dbReference>
<dbReference type="Pfam" id="PF08246">
    <property type="entry name" value="Inhibitor_I29"/>
    <property type="match status" value="1"/>
</dbReference>
<dbReference type="InterPro" id="IPR000169">
    <property type="entry name" value="Pept_cys_AS"/>
</dbReference>
<protein>
    <recommendedName>
        <fullName evidence="15">Cathepsin L</fullName>
    </recommendedName>
</protein>
<dbReference type="GO" id="GO:0008234">
    <property type="term" value="F:cysteine-type peptidase activity"/>
    <property type="evidence" value="ECO:0007669"/>
    <property type="project" value="UniProtKB-KW"/>
</dbReference>
<dbReference type="Pfam" id="PF00112">
    <property type="entry name" value="Peptidase_C1"/>
    <property type="match status" value="1"/>
</dbReference>
<dbReference type="SMART" id="SM00043">
    <property type="entry name" value="CY"/>
    <property type="match status" value="1"/>
</dbReference>
<keyword evidence="2" id="KW-0645">Protease</keyword>
<evidence type="ECO:0000256" key="9">
    <source>
        <dbReference type="SAM" id="SignalP"/>
    </source>
</evidence>
<dbReference type="InterPro" id="IPR025660">
    <property type="entry name" value="Pept_his_AS"/>
</dbReference>
<keyword evidence="3 9" id="KW-0732">Signal</keyword>
<feature type="domain" description="Cathepsin propeptide inhibitor" evidence="12">
    <location>
        <begin position="181"/>
        <end position="238"/>
    </location>
</feature>
<evidence type="ECO:0000256" key="6">
    <source>
        <dbReference type="ARBA" id="ARBA00023145"/>
    </source>
</evidence>
<evidence type="ECO:0000256" key="2">
    <source>
        <dbReference type="ARBA" id="ARBA00022670"/>
    </source>
</evidence>
<dbReference type="InterPro" id="IPR000668">
    <property type="entry name" value="Peptidase_C1A_C"/>
</dbReference>
<evidence type="ECO:0000313" key="14">
    <source>
        <dbReference type="Proteomes" id="UP001177023"/>
    </source>
</evidence>
<feature type="domain" description="Cystatin" evidence="10">
    <location>
        <begin position="17"/>
        <end position="125"/>
    </location>
</feature>
<dbReference type="InterPro" id="IPR046350">
    <property type="entry name" value="Cystatin_sf"/>
</dbReference>
<dbReference type="InterPro" id="IPR013128">
    <property type="entry name" value="Peptidase_C1A"/>
</dbReference>
<keyword evidence="8" id="KW-0325">Glycoprotein</keyword>
<evidence type="ECO:0000259" key="10">
    <source>
        <dbReference type="SMART" id="SM00043"/>
    </source>
</evidence>
<evidence type="ECO:0000259" key="11">
    <source>
        <dbReference type="SMART" id="SM00645"/>
    </source>
</evidence>
<gene>
    <name evidence="13" type="ORF">MSPICULIGERA_LOCUS7825</name>
</gene>
<organism evidence="13 14">
    <name type="scientific">Mesorhabditis spiculigera</name>
    <dbReference type="NCBI Taxonomy" id="96644"/>
    <lineage>
        <taxon>Eukaryota</taxon>
        <taxon>Metazoa</taxon>
        <taxon>Ecdysozoa</taxon>
        <taxon>Nematoda</taxon>
        <taxon>Chromadorea</taxon>
        <taxon>Rhabditida</taxon>
        <taxon>Rhabditina</taxon>
        <taxon>Rhabditomorpha</taxon>
        <taxon>Rhabditoidea</taxon>
        <taxon>Rhabditidae</taxon>
        <taxon>Mesorhabditinae</taxon>
        <taxon>Mesorhabditis</taxon>
    </lineage>
</organism>
<dbReference type="PROSITE" id="PS00639">
    <property type="entry name" value="THIOL_PROTEASE_HIS"/>
    <property type="match status" value="1"/>
</dbReference>
<dbReference type="Gene3D" id="3.90.70.10">
    <property type="entry name" value="Cysteine proteinases"/>
    <property type="match status" value="1"/>
</dbReference>
<keyword evidence="4" id="KW-0378">Hydrolase</keyword>
<keyword evidence="7" id="KW-1015">Disulfide bond</keyword>
<evidence type="ECO:0000256" key="1">
    <source>
        <dbReference type="ARBA" id="ARBA00008455"/>
    </source>
</evidence>
<dbReference type="InterPro" id="IPR038765">
    <property type="entry name" value="Papain-like_cys_pep_sf"/>
</dbReference>
<keyword evidence="5" id="KW-0788">Thiol protease</keyword>
<reference evidence="13" key="1">
    <citation type="submission" date="2023-06" db="EMBL/GenBank/DDBJ databases">
        <authorList>
            <person name="Delattre M."/>
        </authorList>
    </citation>
    <scope>NUCLEOTIDE SEQUENCE</scope>
    <source>
        <strain evidence="13">AF72</strain>
    </source>
</reference>
<name>A0AA36CJ64_9BILA</name>
<evidence type="ECO:0000256" key="4">
    <source>
        <dbReference type="ARBA" id="ARBA00022801"/>
    </source>
</evidence>
<dbReference type="AlphaFoldDB" id="A0AA36CJ64"/>
<feature type="chain" id="PRO_5041424683" description="Cathepsin L" evidence="9">
    <location>
        <begin position="16"/>
        <end position="483"/>
    </location>
</feature>
<dbReference type="PRINTS" id="PR00705">
    <property type="entry name" value="PAPAIN"/>
</dbReference>
<evidence type="ECO:0000256" key="8">
    <source>
        <dbReference type="ARBA" id="ARBA00023180"/>
    </source>
</evidence>
<evidence type="ECO:0000259" key="12">
    <source>
        <dbReference type="SMART" id="SM00848"/>
    </source>
</evidence>
<accession>A0AA36CJ64</accession>
<dbReference type="InterPro" id="IPR000010">
    <property type="entry name" value="Cystatin_dom"/>
</dbReference>
<evidence type="ECO:0008006" key="15">
    <source>
        <dbReference type="Google" id="ProtNLM"/>
    </source>
</evidence>
<feature type="signal peptide" evidence="9">
    <location>
        <begin position="1"/>
        <end position="15"/>
    </location>
</feature>
<proteinExistence type="inferred from homology"/>
<sequence>MNWPFLLNSIALASAATLLGANKKIGDEANDEMFQNFAHQAIREYNQQSNDLFKWDFVRIDDSHKQLVNGERYTLNLVLGQSDCRKTGNDIQRTDCRLTAREKKCVAKITRRVWENYEHIEASKTIEVLHKADELKTHNTKKNFFKAAHLQNERAFMTTDGGRVAVTAHIKRSDFAAWNMFADYSENYDRSYKDKHTVLQRFRNFKRNLAYAKNLQKREHGTAVYGVTKYSDMTRKEFAKVYLPKIWGEPAKPNKKVDIEDYGVTLEDLPESIDWRDKGAVTGVKNQASCGSCWAFSTTGNVEGQWYLAKGKLVSLSEQELVDCDGLDQGCNGGLPSNAYKEIMRMGGLESEDDYPYSGRQEGTCKIIKKDLRVYINDSVEIPHDEVQMQAWLAQRGPISIGLNANTLQFYRHGITHPWKMFCEPFMLNHGILIVGYGEEKGKPYWTIKNSWGTNWGEQGYFRLYRGKNVCGVQELPTSAIVK</sequence>
<evidence type="ECO:0000256" key="5">
    <source>
        <dbReference type="ARBA" id="ARBA00022807"/>
    </source>
</evidence>
<dbReference type="Pfam" id="PF00031">
    <property type="entry name" value="Cystatin"/>
    <property type="match status" value="1"/>
</dbReference>
<evidence type="ECO:0000256" key="3">
    <source>
        <dbReference type="ARBA" id="ARBA00022729"/>
    </source>
</evidence>
<dbReference type="CDD" id="cd02248">
    <property type="entry name" value="Peptidase_C1A"/>
    <property type="match status" value="1"/>
</dbReference>
<comment type="caution">
    <text evidence="13">The sequence shown here is derived from an EMBL/GenBank/DDBJ whole genome shotgun (WGS) entry which is preliminary data.</text>
</comment>
<comment type="similarity">
    <text evidence="1">Belongs to the peptidase C1 family.</text>
</comment>
<keyword evidence="6" id="KW-0865">Zymogen</keyword>
<dbReference type="InterPro" id="IPR013201">
    <property type="entry name" value="Prot_inhib_I29"/>
</dbReference>
<dbReference type="Proteomes" id="UP001177023">
    <property type="component" value="Unassembled WGS sequence"/>
</dbReference>
<dbReference type="CDD" id="cd00042">
    <property type="entry name" value="CY"/>
    <property type="match status" value="1"/>
</dbReference>
<dbReference type="SUPFAM" id="SSF54403">
    <property type="entry name" value="Cystatin/monellin"/>
    <property type="match status" value="1"/>
</dbReference>
<dbReference type="SUPFAM" id="SSF54001">
    <property type="entry name" value="Cysteine proteinases"/>
    <property type="match status" value="1"/>
</dbReference>
<dbReference type="InterPro" id="IPR039417">
    <property type="entry name" value="Peptidase_C1A_papain-like"/>
</dbReference>
<evidence type="ECO:0000313" key="13">
    <source>
        <dbReference type="EMBL" id="CAJ0569344.1"/>
    </source>
</evidence>
<keyword evidence="14" id="KW-1185">Reference proteome</keyword>
<dbReference type="SMART" id="SM00645">
    <property type="entry name" value="Pept_C1"/>
    <property type="match status" value="1"/>
</dbReference>
<feature type="non-terminal residue" evidence="13">
    <location>
        <position position="1"/>
    </location>
</feature>
<dbReference type="PANTHER" id="PTHR12411">
    <property type="entry name" value="CYSTEINE PROTEASE FAMILY C1-RELATED"/>
    <property type="match status" value="1"/>
</dbReference>
<dbReference type="PROSITE" id="PS00139">
    <property type="entry name" value="THIOL_PROTEASE_CYS"/>
    <property type="match status" value="1"/>
</dbReference>